<accession>A0A433MDP4</accession>
<gene>
    <name evidence="1" type="ORF">EJP67_02300</name>
</gene>
<dbReference type="AlphaFoldDB" id="A0A433MDP4"/>
<dbReference type="OrthoDB" id="6052886at2"/>
<dbReference type="Proteomes" id="UP000281118">
    <property type="component" value="Unassembled WGS sequence"/>
</dbReference>
<comment type="caution">
    <text evidence="1">The sequence shown here is derived from an EMBL/GenBank/DDBJ whole genome shotgun (WGS) entry which is preliminary data.</text>
</comment>
<proteinExistence type="predicted"/>
<reference evidence="1 2" key="1">
    <citation type="submission" date="2018-12" db="EMBL/GenBank/DDBJ databases">
        <title>The genome sequences of Variovorax guangxiensis DSM 27352.</title>
        <authorList>
            <person name="Gao J."/>
            <person name="Sun J."/>
        </authorList>
    </citation>
    <scope>NUCLEOTIDE SEQUENCE [LARGE SCALE GENOMIC DNA]</scope>
    <source>
        <strain evidence="1 2">DSM 27352</strain>
    </source>
</reference>
<dbReference type="RefSeq" id="WP_126018997.1">
    <property type="nucleotide sequence ID" value="NZ_RXFT01000001.1"/>
</dbReference>
<evidence type="ECO:0000313" key="2">
    <source>
        <dbReference type="Proteomes" id="UP000281118"/>
    </source>
</evidence>
<evidence type="ECO:0000313" key="1">
    <source>
        <dbReference type="EMBL" id="RUR65885.1"/>
    </source>
</evidence>
<dbReference type="EMBL" id="RXFT01000001">
    <property type="protein sequence ID" value="RUR65885.1"/>
    <property type="molecule type" value="Genomic_DNA"/>
</dbReference>
<name>A0A433MDP4_9BURK</name>
<protein>
    <submittedName>
        <fullName evidence="1">Uncharacterized protein</fullName>
    </submittedName>
</protein>
<sequence>MADWENAPLVEDEHTAAPVVPAALAGSAAPAMTVNSGSAAVTPLSPVPNSALAAPPAPAGQPAWASAPLVDDEPVAAVEPPKPERTVLGELGHQAGLAGRAAVQGVLSLPGMVSDAATGLVNAGLDAYTDARAPTTSELVTGQKEKGFRFQRVASAAGNLMNQAGVAQPEGKLERVVQDAATGAATALTGIGAGQAVANAAAGPITKALGSALAAAPGMQAVSGATGAGAAGITRESGGGAVAQGVAGIAGALAPTAVPFAAQAGVRGVLRGGEAGRQRVADNIATFKEAAGTTPTLGQATQSRALQGAETGLTNVVGSHGIMVAKAERQAKALQESVQDLSAQLAPGANPTNAGEAIARGVATFRDNVRDTQQRLYNTLDRFVAPDAPTTVGNTLAAMKQLNAGIDGAPEISKWFVNGQLSALEKSLVSDLETALAKAAPPGSRSSLMNPAPPNLDAAALPYQAVKQLRSLVGRTMSETNMLSPIGRNKWAPVYAALSEDLGNAARAAGPQAEQAWNRANTFTRLANERMEQISSIINKDAPEHIFQAATSNLASGGTQIRRLMKSMPAENRQEVAAAVLQRLGRAKNSAQDELGSQFSSETFLTNLAAISPAARSALFNTSGFPGLQQRVNQMGRMAAVRREGASVFANPSGTARQVGLGAWWYEFAKAIGTGNPASIAKVIAVPTVGRAAAKFVTSPTVVNFAAGETRASAAAVPSALAATSRVEPTDNGRGAILDGTQPFRNRIKAGDVARQMGGRVVSHPAGGFAVLRPAG</sequence>
<organism evidence="1 2">
    <name type="scientific">Variovorax guangxiensis</name>
    <dbReference type="NCBI Taxonomy" id="1775474"/>
    <lineage>
        <taxon>Bacteria</taxon>
        <taxon>Pseudomonadati</taxon>
        <taxon>Pseudomonadota</taxon>
        <taxon>Betaproteobacteria</taxon>
        <taxon>Burkholderiales</taxon>
        <taxon>Comamonadaceae</taxon>
        <taxon>Variovorax</taxon>
    </lineage>
</organism>